<dbReference type="PROSITE" id="PS51257">
    <property type="entry name" value="PROKAR_LIPOPROTEIN"/>
    <property type="match status" value="1"/>
</dbReference>
<name>A0A1M6E1A1_9BACE</name>
<dbReference type="Gene3D" id="2.60.120.260">
    <property type="entry name" value="Galactose-binding domain-like"/>
    <property type="match status" value="1"/>
</dbReference>
<dbReference type="EMBL" id="FQZN01000008">
    <property type="protein sequence ID" value="SHI79169.1"/>
    <property type="molecule type" value="Genomic_DNA"/>
</dbReference>
<evidence type="ECO:0000313" key="4">
    <source>
        <dbReference type="Proteomes" id="UP000184192"/>
    </source>
</evidence>
<proteinExistence type="predicted"/>
<evidence type="ECO:0000256" key="1">
    <source>
        <dbReference type="SAM" id="MobiDB-lite"/>
    </source>
</evidence>
<dbReference type="Pfam" id="PF00754">
    <property type="entry name" value="F5_F8_type_C"/>
    <property type="match status" value="1"/>
</dbReference>
<dbReference type="AlphaFoldDB" id="A0A1M6E1A1"/>
<dbReference type="InterPro" id="IPR008979">
    <property type="entry name" value="Galactose-bd-like_sf"/>
</dbReference>
<dbReference type="Proteomes" id="UP000184192">
    <property type="component" value="Unassembled WGS sequence"/>
</dbReference>
<accession>A0A1M6E1A1</accession>
<dbReference type="GeneID" id="92711730"/>
<feature type="compositionally biased region" description="Basic and acidic residues" evidence="1">
    <location>
        <begin position="136"/>
        <end position="146"/>
    </location>
</feature>
<reference evidence="4" key="1">
    <citation type="submission" date="2016-11" db="EMBL/GenBank/DDBJ databases">
        <authorList>
            <person name="Varghese N."/>
            <person name="Submissions S."/>
        </authorList>
    </citation>
    <scope>NUCLEOTIDE SEQUENCE [LARGE SCALE GENOMIC DNA]</scope>
    <source>
        <strain evidence="4">DSM 26884</strain>
    </source>
</reference>
<dbReference type="eggNOG" id="ENOG502ZCZS">
    <property type="taxonomic scope" value="Bacteria"/>
</dbReference>
<feature type="domain" description="F5/8 type C" evidence="2">
    <location>
        <begin position="132"/>
        <end position="286"/>
    </location>
</feature>
<sequence>MKLNFKYMIAVSLFVGATGCDDKLETFEVVGSVTTPTAIATSAVSTEALPGQIKLSWEVPSEGAFDYLQIKYHDPLTKEEVCKIASVGTTEMLIDDTRARFGDYSFFFQTFNAAHQGSQVTEVKAKSGAAPSTTTEKSRKEVKLTEDQLSTNAQEPSEGPIKNLIDGKGNTFFHTRWSNPQLPLPHYIQIDFKEAHEGFAIYYQNRTDNTWTSDGRPSVVDLQISNDGENWEVVSTLSGLPTKHSSEYTSDFVIPEKAFTHFRFNVIATSGNTKYFNLAEFKFYDVEVEVYDPETVPLD</sequence>
<organism evidence="3 4">
    <name type="scientific">Bacteroides stercorirosoris</name>
    <dbReference type="NCBI Taxonomy" id="871324"/>
    <lineage>
        <taxon>Bacteria</taxon>
        <taxon>Pseudomonadati</taxon>
        <taxon>Bacteroidota</taxon>
        <taxon>Bacteroidia</taxon>
        <taxon>Bacteroidales</taxon>
        <taxon>Bacteroidaceae</taxon>
        <taxon>Bacteroides</taxon>
    </lineage>
</organism>
<evidence type="ECO:0000313" key="3">
    <source>
        <dbReference type="EMBL" id="SHI79169.1"/>
    </source>
</evidence>
<dbReference type="SUPFAM" id="SSF49785">
    <property type="entry name" value="Galactose-binding domain-like"/>
    <property type="match status" value="1"/>
</dbReference>
<keyword evidence="4" id="KW-1185">Reference proteome</keyword>
<dbReference type="InterPro" id="IPR000421">
    <property type="entry name" value="FA58C"/>
</dbReference>
<feature type="region of interest" description="Disordered" evidence="1">
    <location>
        <begin position="124"/>
        <end position="162"/>
    </location>
</feature>
<evidence type="ECO:0000259" key="2">
    <source>
        <dbReference type="PROSITE" id="PS50022"/>
    </source>
</evidence>
<gene>
    <name evidence="3" type="ORF">SAMN05444350_10837</name>
</gene>
<dbReference type="PROSITE" id="PS50022">
    <property type="entry name" value="FA58C_3"/>
    <property type="match status" value="1"/>
</dbReference>
<protein>
    <submittedName>
        <fullName evidence="3">F5/8 type C domain-containing protein</fullName>
    </submittedName>
</protein>
<dbReference type="RefSeq" id="WP_025831442.1">
    <property type="nucleotide sequence ID" value="NZ_FQZN01000008.1"/>
</dbReference>